<proteinExistence type="predicted"/>
<evidence type="ECO:0000313" key="1">
    <source>
        <dbReference type="EMBL" id="ELS58851.1"/>
    </source>
</evidence>
<evidence type="ECO:0000313" key="2">
    <source>
        <dbReference type="Proteomes" id="UP000011205"/>
    </source>
</evidence>
<organism evidence="1 2">
    <name type="scientific">Streptomyces viridochromogenes Tue57</name>
    <dbReference type="NCBI Taxonomy" id="1160705"/>
    <lineage>
        <taxon>Bacteria</taxon>
        <taxon>Bacillati</taxon>
        <taxon>Actinomycetota</taxon>
        <taxon>Actinomycetes</taxon>
        <taxon>Kitasatosporales</taxon>
        <taxon>Streptomycetaceae</taxon>
        <taxon>Streptomyces</taxon>
    </lineage>
</organism>
<sequence>MTDLAGAALPGQGLAIGLTLAAGLLRGKTRGVATDLAVVAGTNAQAMDA</sequence>
<dbReference type="PATRIC" id="fig|1160705.3.peg.179"/>
<comment type="caution">
    <text evidence="1">The sequence shown here is derived from an EMBL/GenBank/DDBJ whole genome shotgun (WGS) entry which is preliminary data.</text>
</comment>
<gene>
    <name evidence="1" type="ORF">STVIR_0183</name>
</gene>
<dbReference type="Proteomes" id="UP000011205">
    <property type="component" value="Unassembled WGS sequence"/>
</dbReference>
<protein>
    <submittedName>
        <fullName evidence="1">Uncharacterized protein</fullName>
    </submittedName>
</protein>
<name>L8PMM0_STRVR</name>
<accession>L8PMM0</accession>
<dbReference type="EMBL" id="AMLP01000009">
    <property type="protein sequence ID" value="ELS58851.1"/>
    <property type="molecule type" value="Genomic_DNA"/>
</dbReference>
<reference evidence="1 2" key="1">
    <citation type="journal article" date="2013" name="Genome Announc.">
        <title>Draft Genome Sequence of Streptomyces viridochromogenes Strain Tu57, Producer of Avilamycin.</title>
        <authorList>
            <person name="Gruning B.A."/>
            <person name="Erxleben A."/>
            <person name="Hahnlein A."/>
            <person name="Gunther S."/>
        </authorList>
    </citation>
    <scope>NUCLEOTIDE SEQUENCE [LARGE SCALE GENOMIC DNA]</scope>
    <source>
        <strain evidence="1 2">Tue57</strain>
    </source>
</reference>
<dbReference type="AlphaFoldDB" id="L8PMM0"/>